<dbReference type="EMBL" id="CP108084">
    <property type="protein sequence ID" value="WUP51044.1"/>
    <property type="molecule type" value="Genomic_DNA"/>
</dbReference>
<dbReference type="InterPro" id="IPR012338">
    <property type="entry name" value="Beta-lactam/transpept-like"/>
</dbReference>
<dbReference type="InterPro" id="IPR001466">
    <property type="entry name" value="Beta-lactam-related"/>
</dbReference>
<keyword evidence="2" id="KW-0812">Transmembrane</keyword>
<keyword evidence="2" id="KW-1133">Transmembrane helix</keyword>
<organism evidence="5 6">
    <name type="scientific">Micromonospora globbae</name>
    <dbReference type="NCBI Taxonomy" id="1894969"/>
    <lineage>
        <taxon>Bacteria</taxon>
        <taxon>Bacillati</taxon>
        <taxon>Actinomycetota</taxon>
        <taxon>Actinomycetes</taxon>
        <taxon>Micromonosporales</taxon>
        <taxon>Micromonosporaceae</taxon>
        <taxon>Micromonospora</taxon>
    </lineage>
</organism>
<accession>A0ABZ1SB22</accession>
<dbReference type="PANTHER" id="PTHR46825">
    <property type="entry name" value="D-ALANYL-D-ALANINE-CARBOXYPEPTIDASE/ENDOPEPTIDASE AMPH"/>
    <property type="match status" value="1"/>
</dbReference>
<dbReference type="Pfam" id="PF00144">
    <property type="entry name" value="Beta-lactamase"/>
    <property type="match status" value="1"/>
</dbReference>
<evidence type="ECO:0000256" key="3">
    <source>
        <dbReference type="SAM" id="SignalP"/>
    </source>
</evidence>
<dbReference type="RefSeq" id="WP_328852464.1">
    <property type="nucleotide sequence ID" value="NZ_CP108084.1"/>
</dbReference>
<evidence type="ECO:0000259" key="4">
    <source>
        <dbReference type="Pfam" id="PF00144"/>
    </source>
</evidence>
<protein>
    <submittedName>
        <fullName evidence="5">Beta-lactamase family protein</fullName>
    </submittedName>
</protein>
<dbReference type="Gene3D" id="3.40.710.10">
    <property type="entry name" value="DD-peptidase/beta-lactamase superfamily"/>
    <property type="match status" value="1"/>
</dbReference>
<keyword evidence="3" id="KW-0732">Signal</keyword>
<dbReference type="InterPro" id="IPR050491">
    <property type="entry name" value="AmpC-like"/>
</dbReference>
<feature type="transmembrane region" description="Helical" evidence="2">
    <location>
        <begin position="471"/>
        <end position="494"/>
    </location>
</feature>
<gene>
    <name evidence="5" type="ORF">OG994_05905</name>
</gene>
<reference evidence="5" key="1">
    <citation type="submission" date="2022-10" db="EMBL/GenBank/DDBJ databases">
        <title>The complete genomes of actinobacterial strains from the NBC collection.</title>
        <authorList>
            <person name="Joergensen T.S."/>
            <person name="Alvarez Arevalo M."/>
            <person name="Sterndorff E.B."/>
            <person name="Faurdal D."/>
            <person name="Vuksanovic O."/>
            <person name="Mourched A.-S."/>
            <person name="Charusanti P."/>
            <person name="Shaw S."/>
            <person name="Blin K."/>
            <person name="Weber T."/>
        </authorList>
    </citation>
    <scope>NUCLEOTIDE SEQUENCE</scope>
    <source>
        <strain evidence="5">NBC_00256</strain>
    </source>
</reference>
<dbReference type="PANTHER" id="PTHR46825:SF9">
    <property type="entry name" value="BETA-LACTAMASE-RELATED DOMAIN-CONTAINING PROTEIN"/>
    <property type="match status" value="1"/>
</dbReference>
<keyword evidence="6" id="KW-1185">Reference proteome</keyword>
<feature type="transmembrane region" description="Helical" evidence="2">
    <location>
        <begin position="389"/>
        <end position="413"/>
    </location>
</feature>
<name>A0ABZ1SB22_9ACTN</name>
<proteinExistence type="predicted"/>
<evidence type="ECO:0000256" key="1">
    <source>
        <dbReference type="SAM" id="MobiDB-lite"/>
    </source>
</evidence>
<evidence type="ECO:0000313" key="6">
    <source>
        <dbReference type="Proteomes" id="UP001432190"/>
    </source>
</evidence>
<feature type="domain" description="Beta-lactamase-related" evidence="4">
    <location>
        <begin position="40"/>
        <end position="362"/>
    </location>
</feature>
<feature type="transmembrane region" description="Helical" evidence="2">
    <location>
        <begin position="425"/>
        <end position="451"/>
    </location>
</feature>
<feature type="signal peptide" evidence="3">
    <location>
        <begin position="1"/>
        <end position="31"/>
    </location>
</feature>
<dbReference type="Proteomes" id="UP001432190">
    <property type="component" value="Chromosome"/>
</dbReference>
<evidence type="ECO:0000313" key="5">
    <source>
        <dbReference type="EMBL" id="WUP51044.1"/>
    </source>
</evidence>
<feature type="region of interest" description="Disordered" evidence="1">
    <location>
        <begin position="504"/>
        <end position="546"/>
    </location>
</feature>
<evidence type="ECO:0000256" key="2">
    <source>
        <dbReference type="SAM" id="Phobius"/>
    </source>
</evidence>
<dbReference type="SUPFAM" id="SSF56601">
    <property type="entry name" value="beta-lactamase/transpeptidase-like"/>
    <property type="match status" value="1"/>
</dbReference>
<feature type="compositionally biased region" description="Gly residues" evidence="1">
    <location>
        <begin position="511"/>
        <end position="530"/>
    </location>
</feature>
<keyword evidence="2" id="KW-0472">Membrane</keyword>
<feature type="chain" id="PRO_5047392685" evidence="3">
    <location>
        <begin position="32"/>
        <end position="546"/>
    </location>
</feature>
<sequence length="546" mass="56307">MRRPVQRLRRAAALVAAAACLVPAGGPPAYAAADDTARVRAYLDRYRDANHIPGLAVAVVRGDRVMQEHTLGVTGDGTPVTPRTPFLLGSVSKPFTALAVLQLAEAGSVDLDAPARAYLPWLRLGDETTSGRVTVRHLLTHTSGLPEVATRGLTDRFDNSPGGLARSVRDLADVPLAGPPGGQHRYSDGNYLVLGAIVEAVTGRTFAEQLHRAVLDPLRMRQAAATADEAERVGLPAGHRRYLGRPQRFDPPYDTSGVPYGYLAASLTDLGHFAIAQLDDGRYGSTRVLSPAGVTRMHQGQVTAGGGRYALGWRESTLDDVGGTRLVWHAGATPGYFTHLVLVPGTDLAVIVLANLYHPAADPALVSAGFDLVRILLGAPPAPAAEDGMLLAVAPALFGVAGLLLVVIAMTVVRGVRRRRDGPPPVVRALVTAAVWAVGCAALAGAVPWGLPAYLGGLGTVLLWAPDAGHAAVAAAVLAGALGLTRVTFALAAVRAARGRRVAAPADRDGAGGGPGDGGGGPGGGAGVRGGESVSRRPYRALPGPR</sequence>